<protein>
    <recommendedName>
        <fullName evidence="8">G-protein coupled receptors family 1 profile domain-containing protein</fullName>
    </recommendedName>
</protein>
<keyword evidence="5 7" id="KW-0472">Membrane</keyword>
<feature type="transmembrane region" description="Helical" evidence="7">
    <location>
        <begin position="111"/>
        <end position="130"/>
    </location>
</feature>
<feature type="transmembrane region" description="Helical" evidence="7">
    <location>
        <begin position="306"/>
        <end position="329"/>
    </location>
</feature>
<dbReference type="SUPFAM" id="SSF81321">
    <property type="entry name" value="Family A G protein-coupled receptor-like"/>
    <property type="match status" value="1"/>
</dbReference>
<dbReference type="Pfam" id="PF00001">
    <property type="entry name" value="7tm_1"/>
    <property type="match status" value="1"/>
</dbReference>
<keyword evidence="3 6" id="KW-0812">Transmembrane</keyword>
<evidence type="ECO:0000313" key="10">
    <source>
        <dbReference type="Proteomes" id="UP001642540"/>
    </source>
</evidence>
<dbReference type="InterPro" id="IPR017452">
    <property type="entry name" value="GPCR_Rhodpsn_7TM"/>
</dbReference>
<dbReference type="PROSITE" id="PS00237">
    <property type="entry name" value="G_PROTEIN_RECEP_F1_1"/>
    <property type="match status" value="1"/>
</dbReference>
<evidence type="ECO:0000256" key="1">
    <source>
        <dbReference type="ARBA" id="ARBA00004370"/>
    </source>
</evidence>
<evidence type="ECO:0000256" key="3">
    <source>
        <dbReference type="ARBA" id="ARBA00022692"/>
    </source>
</evidence>
<evidence type="ECO:0000256" key="2">
    <source>
        <dbReference type="ARBA" id="ARBA00010663"/>
    </source>
</evidence>
<comment type="caution">
    <text evidence="9">The sequence shown here is derived from an EMBL/GenBank/DDBJ whole genome shotgun (WGS) entry which is preliminary data.</text>
</comment>
<accession>A0ABP1RWK7</accession>
<proteinExistence type="inferred from homology"/>
<gene>
    <name evidence="9" type="ORF">ODALV1_LOCUS26815</name>
</gene>
<dbReference type="InterPro" id="IPR000276">
    <property type="entry name" value="GPCR_Rhodpsn"/>
</dbReference>
<keyword evidence="6" id="KW-0675">Receptor</keyword>
<dbReference type="PROSITE" id="PS50262">
    <property type="entry name" value="G_PROTEIN_RECEP_F1_2"/>
    <property type="match status" value="1"/>
</dbReference>
<comment type="similarity">
    <text evidence="2 6">Belongs to the G-protein coupled receptor 1 family.</text>
</comment>
<dbReference type="Gene3D" id="1.20.1070.10">
    <property type="entry name" value="Rhodopsin 7-helix transmembrane proteins"/>
    <property type="match status" value="1"/>
</dbReference>
<feature type="transmembrane region" description="Helical" evidence="7">
    <location>
        <begin position="150"/>
        <end position="171"/>
    </location>
</feature>
<evidence type="ECO:0000256" key="4">
    <source>
        <dbReference type="ARBA" id="ARBA00022989"/>
    </source>
</evidence>
<organism evidence="9 10">
    <name type="scientific">Orchesella dallaii</name>
    <dbReference type="NCBI Taxonomy" id="48710"/>
    <lineage>
        <taxon>Eukaryota</taxon>
        <taxon>Metazoa</taxon>
        <taxon>Ecdysozoa</taxon>
        <taxon>Arthropoda</taxon>
        <taxon>Hexapoda</taxon>
        <taxon>Collembola</taxon>
        <taxon>Entomobryomorpha</taxon>
        <taxon>Entomobryoidea</taxon>
        <taxon>Orchesellidae</taxon>
        <taxon>Orchesellinae</taxon>
        <taxon>Orchesella</taxon>
    </lineage>
</organism>
<evidence type="ECO:0000256" key="6">
    <source>
        <dbReference type="RuleBase" id="RU000688"/>
    </source>
</evidence>
<evidence type="ECO:0000313" key="9">
    <source>
        <dbReference type="EMBL" id="CAL8137206.1"/>
    </source>
</evidence>
<dbReference type="PANTHER" id="PTHR46641">
    <property type="entry name" value="FMRFAMIDE RECEPTOR-RELATED"/>
    <property type="match status" value="1"/>
</dbReference>
<dbReference type="PANTHER" id="PTHR46641:SF22">
    <property type="entry name" value="PROCTOLIN RECEPTOR, ISOFORM A"/>
    <property type="match status" value="1"/>
</dbReference>
<feature type="transmembrane region" description="Helical" evidence="7">
    <location>
        <begin position="192"/>
        <end position="212"/>
    </location>
</feature>
<evidence type="ECO:0000259" key="8">
    <source>
        <dbReference type="PROSITE" id="PS50262"/>
    </source>
</evidence>
<dbReference type="InterPro" id="IPR052954">
    <property type="entry name" value="GPCR-Ligand_Int"/>
</dbReference>
<evidence type="ECO:0000256" key="5">
    <source>
        <dbReference type="ARBA" id="ARBA00023136"/>
    </source>
</evidence>
<dbReference type="PRINTS" id="PR00237">
    <property type="entry name" value="GPCRRHODOPSN"/>
</dbReference>
<name>A0ABP1RWK7_9HEXA</name>
<dbReference type="Proteomes" id="UP001642540">
    <property type="component" value="Unassembled WGS sequence"/>
</dbReference>
<feature type="domain" description="G-protein coupled receptors family 1 profile" evidence="8">
    <location>
        <begin position="92"/>
        <end position="365"/>
    </location>
</feature>
<sequence length="394" mass="45754">MQRQGVVNHQNTSDCHNHTQHISDSLLQILGEECNNTDLDAVLSKEGDWGSGSNGTGQTRGSHSWQTEFLDSSRFWIPFFLTPVLFIVGVICNVVSIKIFAKSSMRSATNIYLTALAVSDLLYQVFSFTMSWKYYYIMRNVSLYWWYTPFGLWLTEASNATSVWIIVAFTVERFIAISCHLSRQIYCTENRTILVSILTFVSCLTFTGGFSYEWRGAFEPTEGNPLNETVYKLDSTGAWKEDEFQKSYQWIYTVYFFLIPVIILVGFNCFLGKFVRNTERDRQVMTRHRVFAVTQRQLNDNQVTTTLIAVSMMYIICQLPTNLLEIYTLVYTPTSGSIKESILMELRNIFKFMGRVNSICNILIYIALYRNFRKHFCTMYCRRQTRNLARNALR</sequence>
<reference evidence="9 10" key="1">
    <citation type="submission" date="2024-08" db="EMBL/GenBank/DDBJ databases">
        <authorList>
            <person name="Cucini C."/>
            <person name="Frati F."/>
        </authorList>
    </citation>
    <scope>NUCLEOTIDE SEQUENCE [LARGE SCALE GENOMIC DNA]</scope>
</reference>
<keyword evidence="6" id="KW-0297">G-protein coupled receptor</keyword>
<evidence type="ECO:0000256" key="7">
    <source>
        <dbReference type="SAM" id="Phobius"/>
    </source>
</evidence>
<keyword evidence="6" id="KW-0807">Transducer</keyword>
<feature type="transmembrane region" description="Helical" evidence="7">
    <location>
        <begin position="250"/>
        <end position="271"/>
    </location>
</feature>
<feature type="transmembrane region" description="Helical" evidence="7">
    <location>
        <begin position="349"/>
        <end position="369"/>
    </location>
</feature>
<comment type="subcellular location">
    <subcellularLocation>
        <location evidence="1">Membrane</location>
    </subcellularLocation>
</comment>
<dbReference type="EMBL" id="CAXLJM020000116">
    <property type="protein sequence ID" value="CAL8137206.1"/>
    <property type="molecule type" value="Genomic_DNA"/>
</dbReference>
<dbReference type="CDD" id="cd14978">
    <property type="entry name" value="7tmA_FMRFamide_R-like"/>
    <property type="match status" value="1"/>
</dbReference>
<keyword evidence="10" id="KW-1185">Reference proteome</keyword>
<feature type="transmembrane region" description="Helical" evidence="7">
    <location>
        <begin position="75"/>
        <end position="99"/>
    </location>
</feature>
<keyword evidence="4 7" id="KW-1133">Transmembrane helix</keyword>